<dbReference type="InterPro" id="IPR012951">
    <property type="entry name" value="BBE"/>
</dbReference>
<dbReference type="PROSITE" id="PS51387">
    <property type="entry name" value="FAD_PCMH"/>
    <property type="match status" value="1"/>
</dbReference>
<dbReference type="GO" id="GO:0071949">
    <property type="term" value="F:FAD binding"/>
    <property type="evidence" value="ECO:0007669"/>
    <property type="project" value="InterPro"/>
</dbReference>
<dbReference type="AlphaFoldDB" id="A0A8H7TGG4"/>
<accession>A0A8H7TGG4</accession>
<dbReference type="InterPro" id="IPR006094">
    <property type="entry name" value="Oxid_FAD_bind_N"/>
</dbReference>
<dbReference type="PROSITE" id="PS00862">
    <property type="entry name" value="OX2_COVAL_FAD"/>
    <property type="match status" value="1"/>
</dbReference>
<dbReference type="EMBL" id="JAFJYH010000130">
    <property type="protein sequence ID" value="KAG4418373.1"/>
    <property type="molecule type" value="Genomic_DNA"/>
</dbReference>
<comment type="caution">
    <text evidence="4">The sequence shown here is derived from an EMBL/GenBank/DDBJ whole genome shotgun (WGS) entry which is preliminary data.</text>
</comment>
<dbReference type="Proteomes" id="UP000664132">
    <property type="component" value="Unassembled WGS sequence"/>
</dbReference>
<organism evidence="4 5">
    <name type="scientific">Cadophora malorum</name>
    <dbReference type="NCBI Taxonomy" id="108018"/>
    <lineage>
        <taxon>Eukaryota</taxon>
        <taxon>Fungi</taxon>
        <taxon>Dikarya</taxon>
        <taxon>Ascomycota</taxon>
        <taxon>Pezizomycotina</taxon>
        <taxon>Leotiomycetes</taxon>
        <taxon>Helotiales</taxon>
        <taxon>Ploettnerulaceae</taxon>
        <taxon>Cadophora</taxon>
    </lineage>
</organism>
<dbReference type="Gene3D" id="3.30.465.10">
    <property type="match status" value="2"/>
</dbReference>
<dbReference type="OrthoDB" id="9983560at2759"/>
<dbReference type="InterPro" id="IPR016166">
    <property type="entry name" value="FAD-bd_PCMH"/>
</dbReference>
<proteinExistence type="inferred from homology"/>
<evidence type="ECO:0000313" key="4">
    <source>
        <dbReference type="EMBL" id="KAG4418373.1"/>
    </source>
</evidence>
<dbReference type="SUPFAM" id="SSF56176">
    <property type="entry name" value="FAD-binding/transporter-associated domain-like"/>
    <property type="match status" value="1"/>
</dbReference>
<reference evidence="4" key="1">
    <citation type="submission" date="2021-02" db="EMBL/GenBank/DDBJ databases">
        <title>Genome sequence Cadophora malorum strain M34.</title>
        <authorList>
            <person name="Stefanovic E."/>
            <person name="Vu D."/>
            <person name="Scully C."/>
            <person name="Dijksterhuis J."/>
            <person name="Roader J."/>
            <person name="Houbraken J."/>
        </authorList>
    </citation>
    <scope>NUCLEOTIDE SEQUENCE</scope>
    <source>
        <strain evidence="4">M34</strain>
    </source>
</reference>
<protein>
    <recommendedName>
        <fullName evidence="3">FAD-binding PCMH-type domain-containing protein</fullName>
    </recommendedName>
</protein>
<keyword evidence="5" id="KW-1185">Reference proteome</keyword>
<evidence type="ECO:0000259" key="3">
    <source>
        <dbReference type="PROSITE" id="PS51387"/>
    </source>
</evidence>
<comment type="similarity">
    <text evidence="1">Belongs to the oxygen-dependent FAD-linked oxidoreductase family.</text>
</comment>
<evidence type="ECO:0000313" key="5">
    <source>
        <dbReference type="Proteomes" id="UP000664132"/>
    </source>
</evidence>
<dbReference type="InterPro" id="IPR036318">
    <property type="entry name" value="FAD-bd_PCMH-like_sf"/>
</dbReference>
<keyword evidence="2" id="KW-0560">Oxidoreductase</keyword>
<feature type="domain" description="FAD-binding PCMH-type" evidence="3">
    <location>
        <begin position="138"/>
        <end position="320"/>
    </location>
</feature>
<dbReference type="PANTHER" id="PTHR13878:SF91">
    <property type="entry name" value="FAD BINDING DOMAIN PROTEIN (AFU_ORTHOLOGUE AFUA_6G12070)-RELATED"/>
    <property type="match status" value="1"/>
</dbReference>
<dbReference type="Pfam" id="PF08031">
    <property type="entry name" value="BBE"/>
    <property type="match status" value="1"/>
</dbReference>
<dbReference type="InterPro" id="IPR016169">
    <property type="entry name" value="FAD-bd_PCMH_sub2"/>
</dbReference>
<evidence type="ECO:0000256" key="1">
    <source>
        <dbReference type="ARBA" id="ARBA00005466"/>
    </source>
</evidence>
<dbReference type="PANTHER" id="PTHR13878">
    <property type="entry name" value="GULONOLACTONE OXIDASE"/>
    <property type="match status" value="1"/>
</dbReference>
<dbReference type="InterPro" id="IPR050432">
    <property type="entry name" value="FAD-linked_Oxidoreductases_BP"/>
</dbReference>
<dbReference type="GO" id="GO:0016491">
    <property type="term" value="F:oxidoreductase activity"/>
    <property type="evidence" value="ECO:0007669"/>
    <property type="project" value="UniProtKB-KW"/>
</dbReference>
<dbReference type="Pfam" id="PF01565">
    <property type="entry name" value="FAD_binding_4"/>
    <property type="match status" value="1"/>
</dbReference>
<gene>
    <name evidence="4" type="ORF">IFR04_008515</name>
</gene>
<dbReference type="InterPro" id="IPR006093">
    <property type="entry name" value="Oxy_OxRdtase_FAD_BS"/>
</dbReference>
<name>A0A8H7TGG4_9HELO</name>
<evidence type="ECO:0000256" key="2">
    <source>
        <dbReference type="ARBA" id="ARBA00023002"/>
    </source>
</evidence>
<sequence>MEQLEEFVRDIKPFQDIYTYTSYNKRAMLTYIYQLLGFISLGIATTHPKCKAIPGTNSWPSEAKWSHLNASLHGRLIQPSPPGAVCHPTQPTFDPLACLSVETGWLTTQWHTDNPVSTIENNWNNDTCLPLPTLPCSGNGYPVYVVNATSARDVKKGVDFARENHVRLVVKGTGHDYLGRSVAPNSLSIWTHHMRGLEFHDGFKPKGCKKVVEGAAITAAAGTQMLELDEQAHLRNLTIVSGGAGTVGVGGYLTGGGHGALSSTYGMAADQVLEMEVVTPGGDILITNECQNRDLFWAMRGGGGSTFGVITSVTMRAFPSTQIHVATFLLGTAPETEAYWDVMADILSQYPALDEQSISGYAYIAHNIISPEMNITSTADGFAGAFFLPALHPSNTSASLEKVLRTLFADATAAYPGQFMSTVDVKTFPDFWAWYKDNNGPLDAGHNEVLGSWLIDGETLTGNRTALKEGYRAATPSGGLTSVFLVAGKGTRDAKPRGGGNSVNPAWRKAYIHSVIGARWNPFDAAEEEKQKALLTDVYVEGLRRMAPDSGAYVNEAYPDEPDFQHAFWGDNYERLLAIKKKVDPEDVLWCHPCVGNEGWELIDGVLCKK</sequence>